<comment type="caution">
    <text evidence="3">The sequence shown here is derived from an EMBL/GenBank/DDBJ whole genome shotgun (WGS) entry which is preliminary data.</text>
</comment>
<evidence type="ECO:0000313" key="3">
    <source>
        <dbReference type="EMBL" id="ODN03738.1"/>
    </source>
</evidence>
<dbReference type="Proteomes" id="UP000094527">
    <property type="component" value="Unassembled WGS sequence"/>
</dbReference>
<evidence type="ECO:0000256" key="2">
    <source>
        <dbReference type="SAM" id="Phobius"/>
    </source>
</evidence>
<organism evidence="3 4">
    <name type="scientific">Orchesella cincta</name>
    <name type="common">Springtail</name>
    <name type="synonym">Podura cincta</name>
    <dbReference type="NCBI Taxonomy" id="48709"/>
    <lineage>
        <taxon>Eukaryota</taxon>
        <taxon>Metazoa</taxon>
        <taxon>Ecdysozoa</taxon>
        <taxon>Arthropoda</taxon>
        <taxon>Hexapoda</taxon>
        <taxon>Collembola</taxon>
        <taxon>Entomobryomorpha</taxon>
        <taxon>Entomobryoidea</taxon>
        <taxon>Orchesellidae</taxon>
        <taxon>Orchesellinae</taxon>
        <taxon>Orchesella</taxon>
    </lineage>
</organism>
<reference evidence="3 4" key="1">
    <citation type="journal article" date="2016" name="Genome Biol. Evol.">
        <title>Gene Family Evolution Reflects Adaptation to Soil Environmental Stressors in the Genome of the Collembolan Orchesella cincta.</title>
        <authorList>
            <person name="Faddeeva-Vakhrusheva A."/>
            <person name="Derks M.F."/>
            <person name="Anvar S.Y."/>
            <person name="Agamennone V."/>
            <person name="Suring W."/>
            <person name="Smit S."/>
            <person name="van Straalen N.M."/>
            <person name="Roelofs D."/>
        </authorList>
    </citation>
    <scope>NUCLEOTIDE SEQUENCE [LARGE SCALE GENOMIC DNA]</scope>
    <source>
        <tissue evidence="3">Mixed pool</tissue>
    </source>
</reference>
<proteinExistence type="predicted"/>
<dbReference type="OrthoDB" id="10569550at2759"/>
<dbReference type="EMBL" id="LJIJ01000065">
    <property type="protein sequence ID" value="ODN03738.1"/>
    <property type="molecule type" value="Genomic_DNA"/>
</dbReference>
<keyword evidence="4" id="KW-1185">Reference proteome</keyword>
<accession>A0A1D2NEP0</accession>
<feature type="region of interest" description="Disordered" evidence="1">
    <location>
        <begin position="1"/>
        <end position="55"/>
    </location>
</feature>
<feature type="transmembrane region" description="Helical" evidence="2">
    <location>
        <begin position="211"/>
        <end position="229"/>
    </location>
</feature>
<sequence>MEQDQKTESSAMPSESLEDLHSRTSMSLPTYLAEADSESLNEKVSDDDSEPGEIETERNAQKVIELLGLANNVKLSEKHTHALKDAQGQTFDKLFSSWSANHDHSDDEEERVKDFDQNHRLELLWSERKPIVNYILSLSFHVVVIVNFFYCMWESFGILVEGAKFDFLYLEDVYQCLKIVPSHDSASHIVSIFHAVTCVAVLHAKTLQTANLCWAFLLGTAVHACFKVYEVIFNERFDTGDPSEYSANILRITQLSFALIMQLVAVLVILQRYYDLTARFKKRAHKFVTQTYEGRQLNDRIIYRNASSFVQRKYVLRSCTAFQIYSTVQRIQLYRKKHHNLKTAGEEEYINKDIVDAVTALKEVEGYRGMKMMRELKRRNYERMRQETAIAEGDNNADDEEVLVTEEEREELGGESVLNVKL</sequence>
<keyword evidence="2" id="KW-0472">Membrane</keyword>
<feature type="transmembrane region" description="Helical" evidence="2">
    <location>
        <begin position="131"/>
        <end position="150"/>
    </location>
</feature>
<keyword evidence="2" id="KW-0812">Transmembrane</keyword>
<feature type="transmembrane region" description="Helical" evidence="2">
    <location>
        <begin position="186"/>
        <end position="204"/>
    </location>
</feature>
<dbReference type="AlphaFoldDB" id="A0A1D2NEP0"/>
<name>A0A1D2NEP0_ORCCI</name>
<evidence type="ECO:0000256" key="1">
    <source>
        <dbReference type="SAM" id="MobiDB-lite"/>
    </source>
</evidence>
<evidence type="ECO:0000313" key="4">
    <source>
        <dbReference type="Proteomes" id="UP000094527"/>
    </source>
</evidence>
<gene>
    <name evidence="3" type="ORF">Ocin01_02942</name>
</gene>
<feature type="transmembrane region" description="Helical" evidence="2">
    <location>
        <begin position="249"/>
        <end position="274"/>
    </location>
</feature>
<keyword evidence="2" id="KW-1133">Transmembrane helix</keyword>
<protein>
    <submittedName>
        <fullName evidence="3">Uncharacterized protein</fullName>
    </submittedName>
</protein>